<dbReference type="RefSeq" id="WP_092383540.1">
    <property type="nucleotide sequence ID" value="NZ_BOPI01000065.1"/>
</dbReference>
<dbReference type="AlphaFoldDB" id="A0A1H7E3B4"/>
<evidence type="ECO:0000256" key="1">
    <source>
        <dbReference type="SAM" id="MobiDB-lite"/>
    </source>
</evidence>
<reference evidence="3" key="1">
    <citation type="submission" date="2016-10" db="EMBL/GenBank/DDBJ databases">
        <authorList>
            <person name="Varghese N."/>
            <person name="Submissions S."/>
        </authorList>
    </citation>
    <scope>NUCLEOTIDE SEQUENCE [LARGE SCALE GENOMIC DNA]</scope>
    <source>
        <strain evidence="3">CGMCC 4.7038</strain>
    </source>
</reference>
<feature type="compositionally biased region" description="Polar residues" evidence="1">
    <location>
        <begin position="54"/>
        <end position="68"/>
    </location>
</feature>
<protein>
    <submittedName>
        <fullName evidence="2">Uncharacterized protein</fullName>
    </submittedName>
</protein>
<proteinExistence type="predicted"/>
<dbReference type="Proteomes" id="UP000198707">
    <property type="component" value="Unassembled WGS sequence"/>
</dbReference>
<evidence type="ECO:0000313" key="2">
    <source>
        <dbReference type="EMBL" id="SEK06070.1"/>
    </source>
</evidence>
<organism evidence="2 3">
    <name type="scientific">Micromonospora phaseoli</name>
    <dbReference type="NCBI Taxonomy" id="1144548"/>
    <lineage>
        <taxon>Bacteria</taxon>
        <taxon>Bacillati</taxon>
        <taxon>Actinomycetota</taxon>
        <taxon>Actinomycetes</taxon>
        <taxon>Micromonosporales</taxon>
        <taxon>Micromonosporaceae</taxon>
        <taxon>Micromonospora</taxon>
    </lineage>
</organism>
<gene>
    <name evidence="2" type="ORF">SAMN05443287_12016</name>
</gene>
<evidence type="ECO:0000313" key="3">
    <source>
        <dbReference type="Proteomes" id="UP000198707"/>
    </source>
</evidence>
<keyword evidence="3" id="KW-1185">Reference proteome</keyword>
<name>A0A1H7E3B4_9ACTN</name>
<sequence length="68" mass="7181">MTDPTSDADPTADAEAGTEEQPQPFENRAARRSKGKATANHIGGTASRAHGRSGTVQTPRQYGNRRSG</sequence>
<dbReference type="OrthoDB" id="3399958at2"/>
<dbReference type="EMBL" id="FNYV01000020">
    <property type="protein sequence ID" value="SEK06070.1"/>
    <property type="molecule type" value="Genomic_DNA"/>
</dbReference>
<feature type="region of interest" description="Disordered" evidence="1">
    <location>
        <begin position="1"/>
        <end position="68"/>
    </location>
</feature>
<accession>A0A1H7E3B4</accession>